<dbReference type="PRINTS" id="PR01271">
    <property type="entry name" value="HISDACETLASE"/>
</dbReference>
<dbReference type="SUPFAM" id="SSF52768">
    <property type="entry name" value="Arginase/deacetylase"/>
    <property type="match status" value="1"/>
</dbReference>
<feature type="domain" description="Histone deacetylase" evidence="13">
    <location>
        <begin position="36"/>
        <end position="328"/>
    </location>
</feature>
<dbReference type="EMBL" id="CM000639">
    <property type="protein sequence ID" value="EED95037.1"/>
    <property type="molecule type" value="Genomic_DNA"/>
</dbReference>
<dbReference type="HOGENOM" id="CLU_007727_7_4_1"/>
<dbReference type="GeneID" id="7452131"/>
<dbReference type="FunFam" id="3.40.800.20:FF:000001">
    <property type="entry name" value="Histone deacetylase"/>
    <property type="match status" value="1"/>
</dbReference>
<evidence type="ECO:0000256" key="6">
    <source>
        <dbReference type="ARBA" id="ARBA00023015"/>
    </source>
</evidence>
<feature type="non-terminal residue" evidence="14">
    <location>
        <position position="419"/>
    </location>
</feature>
<keyword evidence="3" id="KW-0678">Repressor</keyword>
<dbReference type="GO" id="GO:0141221">
    <property type="term" value="F:histone deacetylase activity, hydrolytic mechanism"/>
    <property type="evidence" value="ECO:0007669"/>
    <property type="project" value="UniProtKB-EC"/>
</dbReference>
<dbReference type="PANTHER" id="PTHR10625:SF44">
    <property type="entry name" value="HISTONE DEACETYLASE 19"/>
    <property type="match status" value="1"/>
</dbReference>
<keyword evidence="5" id="KW-0156">Chromatin regulator</keyword>
<comment type="subcellular location">
    <subcellularLocation>
        <location evidence="1">Nucleus</location>
    </subcellularLocation>
</comment>
<dbReference type="Pfam" id="PF00850">
    <property type="entry name" value="Hist_deacetyl"/>
    <property type="match status" value="1"/>
</dbReference>
<dbReference type="STRING" id="35128.B8BW26"/>
<evidence type="ECO:0000256" key="3">
    <source>
        <dbReference type="ARBA" id="ARBA00022491"/>
    </source>
</evidence>
<feature type="binding site" evidence="11">
    <location>
        <position position="159"/>
    </location>
    <ligand>
        <name>substrate</name>
    </ligand>
</feature>
<evidence type="ECO:0000256" key="11">
    <source>
        <dbReference type="PIRSR" id="PIRSR037913-2"/>
    </source>
</evidence>
<dbReference type="InterPro" id="IPR023696">
    <property type="entry name" value="Ureohydrolase_dom_sf"/>
</dbReference>
<feature type="active site" description="Proton acceptor" evidence="10">
    <location>
        <position position="151"/>
    </location>
</feature>
<dbReference type="InterPro" id="IPR000286">
    <property type="entry name" value="HDACs"/>
</dbReference>
<dbReference type="GO" id="GO:0040029">
    <property type="term" value="P:epigenetic regulation of gene expression"/>
    <property type="evidence" value="ECO:0000318"/>
    <property type="project" value="GO_Central"/>
</dbReference>
<dbReference type="KEGG" id="tps:THAPSDRAFT_32098"/>
<protein>
    <recommendedName>
        <fullName evidence="2">histone deacetylase</fullName>
        <ecNumber evidence="2">3.5.1.98</ecNumber>
    </recommendedName>
</protein>
<dbReference type="RefSeq" id="XP_002287594.1">
    <property type="nucleotide sequence ID" value="XM_002287558.1"/>
</dbReference>
<evidence type="ECO:0000259" key="13">
    <source>
        <dbReference type="Pfam" id="PF00850"/>
    </source>
</evidence>
<evidence type="ECO:0000256" key="10">
    <source>
        <dbReference type="PIRSR" id="PIRSR037913-1"/>
    </source>
</evidence>
<keyword evidence="6" id="KW-0805">Transcription regulation</keyword>
<dbReference type="AlphaFoldDB" id="B8BW26"/>
<comment type="similarity">
    <text evidence="9">Belongs to the histone deacetylase family. HD Type 1 subfamily.</text>
</comment>
<evidence type="ECO:0000256" key="7">
    <source>
        <dbReference type="ARBA" id="ARBA00023163"/>
    </source>
</evidence>
<dbReference type="InterPro" id="IPR003084">
    <property type="entry name" value="HDAC_I/II"/>
</dbReference>
<dbReference type="GO" id="GO:0000118">
    <property type="term" value="C:histone deacetylase complex"/>
    <property type="evidence" value="ECO:0000318"/>
    <property type="project" value="GO_Central"/>
</dbReference>
<reference evidence="14 15" key="2">
    <citation type="journal article" date="2008" name="Nature">
        <title>The Phaeodactylum genome reveals the evolutionary history of diatom genomes.</title>
        <authorList>
            <person name="Bowler C."/>
            <person name="Allen A.E."/>
            <person name="Badger J.H."/>
            <person name="Grimwood J."/>
            <person name="Jabbari K."/>
            <person name="Kuo A."/>
            <person name="Maheswari U."/>
            <person name="Martens C."/>
            <person name="Maumus F."/>
            <person name="Otillar R.P."/>
            <person name="Rayko E."/>
            <person name="Salamov A."/>
            <person name="Vandepoele K."/>
            <person name="Beszteri B."/>
            <person name="Gruber A."/>
            <person name="Heijde M."/>
            <person name="Katinka M."/>
            <person name="Mock T."/>
            <person name="Valentin K."/>
            <person name="Verret F."/>
            <person name="Berges J.A."/>
            <person name="Brownlee C."/>
            <person name="Cadoret J.P."/>
            <person name="Chiovitti A."/>
            <person name="Choi C.J."/>
            <person name="Coesel S."/>
            <person name="De Martino A."/>
            <person name="Detter J.C."/>
            <person name="Durkin C."/>
            <person name="Falciatore A."/>
            <person name="Fournet J."/>
            <person name="Haruta M."/>
            <person name="Huysman M.J."/>
            <person name="Jenkins B.D."/>
            <person name="Jiroutova K."/>
            <person name="Jorgensen R.E."/>
            <person name="Joubert Y."/>
            <person name="Kaplan A."/>
            <person name="Kroger N."/>
            <person name="Kroth P.G."/>
            <person name="La Roche J."/>
            <person name="Lindquist E."/>
            <person name="Lommer M."/>
            <person name="Martin-Jezequel V."/>
            <person name="Lopez P.J."/>
            <person name="Lucas S."/>
            <person name="Mangogna M."/>
            <person name="McGinnis K."/>
            <person name="Medlin L.K."/>
            <person name="Montsant A."/>
            <person name="Oudot-Le Secq M.P."/>
            <person name="Napoli C."/>
            <person name="Obornik M."/>
            <person name="Parker M.S."/>
            <person name="Petit J.L."/>
            <person name="Porcel B.M."/>
            <person name="Poulsen N."/>
            <person name="Robison M."/>
            <person name="Rychlewski L."/>
            <person name="Rynearson T.A."/>
            <person name="Schmutz J."/>
            <person name="Shapiro H."/>
            <person name="Siaut M."/>
            <person name="Stanley M."/>
            <person name="Sussman M.R."/>
            <person name="Taylor A.R."/>
            <person name="Vardi A."/>
            <person name="von Dassow P."/>
            <person name="Vyverman W."/>
            <person name="Willis A."/>
            <person name="Wyrwicz L.S."/>
            <person name="Rokhsar D.S."/>
            <person name="Weissenbach J."/>
            <person name="Armbrust E.V."/>
            <person name="Green B.R."/>
            <person name="Van de Peer Y."/>
            <person name="Grigoriev I.V."/>
        </authorList>
    </citation>
    <scope>NUCLEOTIDE SEQUENCE [LARGE SCALE GENOMIC DNA]</scope>
    <source>
        <strain evidence="14 15">CCMP1335</strain>
    </source>
</reference>
<keyword evidence="12" id="KW-0479">Metal-binding</keyword>
<proteinExistence type="inferred from homology"/>
<dbReference type="InterPro" id="IPR023801">
    <property type="entry name" value="His_deacetylse_dom"/>
</dbReference>
<feature type="binding site" evidence="11">
    <location>
        <position position="313"/>
    </location>
    <ligand>
        <name>substrate</name>
    </ligand>
</feature>
<keyword evidence="15" id="KW-1185">Reference proteome</keyword>
<dbReference type="PANTHER" id="PTHR10625">
    <property type="entry name" value="HISTONE DEACETYLASE HDAC1-RELATED"/>
    <property type="match status" value="1"/>
</dbReference>
<keyword evidence="7" id="KW-0804">Transcription</keyword>
<feature type="binding site" evidence="12">
    <location>
        <position position="274"/>
    </location>
    <ligand>
        <name>a divalent metal cation</name>
        <dbReference type="ChEBI" id="CHEBI:60240"/>
    </ligand>
</feature>
<dbReference type="FunCoup" id="B8BW26">
    <property type="interactions" value="481"/>
</dbReference>
<dbReference type="PIRSF" id="PIRSF037913">
    <property type="entry name" value="His_deacetylse_1"/>
    <property type="match status" value="1"/>
</dbReference>
<keyword evidence="8" id="KW-0539">Nucleus</keyword>
<evidence type="ECO:0000256" key="9">
    <source>
        <dbReference type="ARBA" id="ARBA00061569"/>
    </source>
</evidence>
<evidence type="ECO:0000313" key="15">
    <source>
        <dbReference type="Proteomes" id="UP000001449"/>
    </source>
</evidence>
<feature type="binding site" evidence="12">
    <location>
        <position position="188"/>
    </location>
    <ligand>
        <name>a divalent metal cation</name>
        <dbReference type="ChEBI" id="CHEBI:60240"/>
    </ligand>
</feature>
<reference evidence="14 15" key="1">
    <citation type="journal article" date="2004" name="Science">
        <title>The genome of the diatom Thalassiosira pseudonana: ecology, evolution, and metabolism.</title>
        <authorList>
            <person name="Armbrust E.V."/>
            <person name="Berges J.A."/>
            <person name="Bowler C."/>
            <person name="Green B.R."/>
            <person name="Martinez D."/>
            <person name="Putnam N.H."/>
            <person name="Zhou S."/>
            <person name="Allen A.E."/>
            <person name="Apt K.E."/>
            <person name="Bechner M."/>
            <person name="Brzezinski M.A."/>
            <person name="Chaal B.K."/>
            <person name="Chiovitti A."/>
            <person name="Davis A.K."/>
            <person name="Demarest M.S."/>
            <person name="Detter J.C."/>
            <person name="Glavina T."/>
            <person name="Goodstein D."/>
            <person name="Hadi M.Z."/>
            <person name="Hellsten U."/>
            <person name="Hildebrand M."/>
            <person name="Jenkins B.D."/>
            <person name="Jurka J."/>
            <person name="Kapitonov V.V."/>
            <person name="Kroger N."/>
            <person name="Lau W.W."/>
            <person name="Lane T.W."/>
            <person name="Larimer F.W."/>
            <person name="Lippmeier J.C."/>
            <person name="Lucas S."/>
            <person name="Medina M."/>
            <person name="Montsant A."/>
            <person name="Obornik M."/>
            <person name="Parker M.S."/>
            <person name="Palenik B."/>
            <person name="Pazour G.J."/>
            <person name="Richardson P.M."/>
            <person name="Rynearson T.A."/>
            <person name="Saito M.A."/>
            <person name="Schwartz D.C."/>
            <person name="Thamatrakoln K."/>
            <person name="Valentin K."/>
            <person name="Vardi A."/>
            <person name="Wilkerson F.P."/>
            <person name="Rokhsar D.S."/>
        </authorList>
    </citation>
    <scope>NUCLEOTIDE SEQUENCE [LARGE SCALE GENOMIC DNA]</scope>
    <source>
        <strain evidence="14 15">CCMP1335</strain>
    </source>
</reference>
<evidence type="ECO:0000256" key="5">
    <source>
        <dbReference type="ARBA" id="ARBA00022853"/>
    </source>
</evidence>
<dbReference type="PRINTS" id="PR01270">
    <property type="entry name" value="HDASUPER"/>
</dbReference>
<dbReference type="OMA" id="CYETSIC"/>
<dbReference type="GO" id="GO:0004407">
    <property type="term" value="F:histone deacetylase activity"/>
    <property type="evidence" value="ECO:0000318"/>
    <property type="project" value="GO_Central"/>
</dbReference>
<evidence type="ECO:0000256" key="8">
    <source>
        <dbReference type="ARBA" id="ARBA00023242"/>
    </source>
</evidence>
<dbReference type="eggNOG" id="KOG1342">
    <property type="taxonomic scope" value="Eukaryota"/>
</dbReference>
<dbReference type="InParanoid" id="B8BW26"/>
<evidence type="ECO:0000313" key="14">
    <source>
        <dbReference type="EMBL" id="EED95037.1"/>
    </source>
</evidence>
<evidence type="ECO:0000256" key="2">
    <source>
        <dbReference type="ARBA" id="ARBA00012111"/>
    </source>
</evidence>
<keyword evidence="4" id="KW-0378">Hydrolase</keyword>
<accession>B8BW26</accession>
<dbReference type="EC" id="3.5.1.98" evidence="2"/>
<evidence type="ECO:0000256" key="4">
    <source>
        <dbReference type="ARBA" id="ARBA00022801"/>
    </source>
</evidence>
<dbReference type="Proteomes" id="UP000001449">
    <property type="component" value="Chromosome 2"/>
</dbReference>
<dbReference type="Gene3D" id="3.40.800.20">
    <property type="entry name" value="Histone deacetylase domain"/>
    <property type="match status" value="1"/>
</dbReference>
<evidence type="ECO:0000256" key="1">
    <source>
        <dbReference type="ARBA" id="ARBA00004123"/>
    </source>
</evidence>
<gene>
    <name evidence="14" type="ORF">THAPSDRAFT_32098</name>
</gene>
<sequence length="419" mass="46889">MTATTAITTSGSTANKQRVSYFYQPDVGHFYYGPSHPMKPHRIKMAHHLILSYGMYRQMECYKSHPASPSEMAAFHSEDYINFMAKVTPDNLRGFSNAMNRFNVGEYTDCPVFDGLFEFTQLYTGASLDGAVKLNRGDCDIAVNWSGGLHHAKKSEASGFCYINDIVLAILEMLKVHARVLYIDIDVHHGDGVEEAFYCTDRVMTFSLHKYGDFFPGTGHIKDTGAKEGTGFSVNAPLTSGMTDGTYEKLFKPVLSKIMEVFQPGAIVLQCGADSLTGDRLGCFNLSLKGHAECVKFTKSFNVPTLVLGGGGYTIRNVARCWAYETSVLLDMELPDEIPYNDYYEYYAPDFKLHLTPEQRENMNTEASLESVRVDLLTQLISLKGAPSVQMMEVPPDFEVIKEDLNAEKERKSTKEDRD</sequence>
<name>B8BW26_THAPS</name>
<feature type="binding site" evidence="11">
    <location>
        <position position="109"/>
    </location>
    <ligand>
        <name>substrate</name>
    </ligand>
</feature>
<dbReference type="GO" id="GO:0046872">
    <property type="term" value="F:metal ion binding"/>
    <property type="evidence" value="ECO:0007669"/>
    <property type="project" value="UniProtKB-KW"/>
</dbReference>
<dbReference type="PaxDb" id="35128-Thaps32098"/>
<dbReference type="InterPro" id="IPR037138">
    <property type="entry name" value="His_deacetylse_dom_sf"/>
</dbReference>
<organism evidence="14 15">
    <name type="scientific">Thalassiosira pseudonana</name>
    <name type="common">Marine diatom</name>
    <name type="synonym">Cyclotella nana</name>
    <dbReference type="NCBI Taxonomy" id="35128"/>
    <lineage>
        <taxon>Eukaryota</taxon>
        <taxon>Sar</taxon>
        <taxon>Stramenopiles</taxon>
        <taxon>Ochrophyta</taxon>
        <taxon>Bacillariophyta</taxon>
        <taxon>Coscinodiscophyceae</taxon>
        <taxon>Thalassiosirophycidae</taxon>
        <taxon>Thalassiosirales</taxon>
        <taxon>Thalassiosiraceae</taxon>
        <taxon>Thalassiosira</taxon>
    </lineage>
</organism>
<evidence type="ECO:0000256" key="12">
    <source>
        <dbReference type="PIRSR" id="PIRSR037913-3"/>
    </source>
</evidence>
<feature type="binding site" evidence="12">
    <location>
        <position position="186"/>
    </location>
    <ligand>
        <name>a divalent metal cation</name>
        <dbReference type="ChEBI" id="CHEBI:60240"/>
    </ligand>
</feature>